<sequence length="111" mass="12174">MNSDRTTSNASLNAQSRVATSSNRSKQETGIFRTHSNSFEQPLKLPPRAHARHFRSLNDGATPAVNAPNSNATRSDIPLTTFTAGSITSEDATDTSQLRQYHHRNVGPERI</sequence>
<feature type="region of interest" description="Disordered" evidence="1">
    <location>
        <begin position="1"/>
        <end position="111"/>
    </location>
</feature>
<dbReference type="Proteomes" id="UP001355207">
    <property type="component" value="Chromosome 1"/>
</dbReference>
<reference evidence="2 3" key="1">
    <citation type="submission" date="2024-01" db="EMBL/GenBank/DDBJ databases">
        <title>Comparative genomics of Cryptococcus and Kwoniella reveals pathogenesis evolution and contrasting modes of karyotype evolution via chromosome fusion or intercentromeric recombination.</title>
        <authorList>
            <person name="Coelho M.A."/>
            <person name="David-Palma M."/>
            <person name="Shea T."/>
            <person name="Bowers K."/>
            <person name="McGinley-Smith S."/>
            <person name="Mohammad A.W."/>
            <person name="Gnirke A."/>
            <person name="Yurkov A.M."/>
            <person name="Nowrousian M."/>
            <person name="Sun S."/>
            <person name="Cuomo C.A."/>
            <person name="Heitman J."/>
        </authorList>
    </citation>
    <scope>NUCLEOTIDE SEQUENCE [LARGE SCALE GENOMIC DNA]</scope>
    <source>
        <strain evidence="2 3">CBS 6074</strain>
    </source>
</reference>
<evidence type="ECO:0000256" key="1">
    <source>
        <dbReference type="SAM" id="MobiDB-lite"/>
    </source>
</evidence>
<name>A0AAX4JLK3_9TREE</name>
<dbReference type="RefSeq" id="XP_066073054.1">
    <property type="nucleotide sequence ID" value="XM_066216957.1"/>
</dbReference>
<feature type="compositionally biased region" description="Polar residues" evidence="1">
    <location>
        <begin position="1"/>
        <end position="24"/>
    </location>
</feature>
<gene>
    <name evidence="2" type="ORF">L201_001164</name>
</gene>
<dbReference type="AlphaFoldDB" id="A0AAX4JLK3"/>
<feature type="compositionally biased region" description="Polar residues" evidence="1">
    <location>
        <begin position="67"/>
        <end position="99"/>
    </location>
</feature>
<accession>A0AAX4JLK3</accession>
<evidence type="ECO:0000313" key="2">
    <source>
        <dbReference type="EMBL" id="WWC86291.1"/>
    </source>
</evidence>
<protein>
    <submittedName>
        <fullName evidence="2">Uncharacterized protein</fullName>
    </submittedName>
</protein>
<proteinExistence type="predicted"/>
<keyword evidence="3" id="KW-1185">Reference proteome</keyword>
<evidence type="ECO:0000313" key="3">
    <source>
        <dbReference type="Proteomes" id="UP001355207"/>
    </source>
</evidence>
<dbReference type="GeneID" id="91091836"/>
<organism evidence="2 3">
    <name type="scientific">Kwoniella dendrophila CBS 6074</name>
    <dbReference type="NCBI Taxonomy" id="1295534"/>
    <lineage>
        <taxon>Eukaryota</taxon>
        <taxon>Fungi</taxon>
        <taxon>Dikarya</taxon>
        <taxon>Basidiomycota</taxon>
        <taxon>Agaricomycotina</taxon>
        <taxon>Tremellomycetes</taxon>
        <taxon>Tremellales</taxon>
        <taxon>Cryptococcaceae</taxon>
        <taxon>Kwoniella</taxon>
    </lineage>
</organism>
<dbReference type="EMBL" id="CP144098">
    <property type="protein sequence ID" value="WWC86291.1"/>
    <property type="molecule type" value="Genomic_DNA"/>
</dbReference>